<evidence type="ECO:0000256" key="6">
    <source>
        <dbReference type="ARBA" id="ARBA00023170"/>
    </source>
</evidence>
<keyword evidence="5 9" id="KW-0472">Membrane</keyword>
<protein>
    <submittedName>
        <fullName evidence="12">Kappa-type opioid receptor</fullName>
    </submittedName>
</protein>
<feature type="domain" description="G-protein coupled receptors family 1 profile" evidence="11">
    <location>
        <begin position="69"/>
        <end position="161"/>
    </location>
</feature>
<evidence type="ECO:0000256" key="10">
    <source>
        <dbReference type="SAM" id="SignalP"/>
    </source>
</evidence>
<keyword evidence="6 8" id="KW-0675">Receptor</keyword>
<evidence type="ECO:0000256" key="2">
    <source>
        <dbReference type="ARBA" id="ARBA00022692"/>
    </source>
</evidence>
<evidence type="ECO:0000259" key="11">
    <source>
        <dbReference type="PROSITE" id="PS50262"/>
    </source>
</evidence>
<accession>A0A9X0CYM6</accession>
<dbReference type="Proteomes" id="UP001163046">
    <property type="component" value="Unassembled WGS sequence"/>
</dbReference>
<dbReference type="GO" id="GO:0004930">
    <property type="term" value="F:G protein-coupled receptor activity"/>
    <property type="evidence" value="ECO:0007669"/>
    <property type="project" value="UniProtKB-KW"/>
</dbReference>
<feature type="transmembrane region" description="Helical" evidence="9">
    <location>
        <begin position="131"/>
        <end position="152"/>
    </location>
</feature>
<keyword evidence="7 8" id="KW-0807">Transducer</keyword>
<sequence length="161" mass="18158">MLMSRLVFLILASCEMWISIAESQRENTSNHNETEPGDPQDFPEIIYSFPTKVIFTSAMLFTFLVSVVGNSLVIYVITKHHSMRTSTNCLIMNLAICDLLLTVIQTPYYTSHLYIGDTWFGGTVGNVTFKITAYLLSMLLFCSILNLVAIAIDRFLAVTRQ</sequence>
<evidence type="ECO:0000256" key="5">
    <source>
        <dbReference type="ARBA" id="ARBA00023136"/>
    </source>
</evidence>
<keyword evidence="10" id="KW-0732">Signal</keyword>
<dbReference type="OrthoDB" id="5975505at2759"/>
<evidence type="ECO:0000256" key="7">
    <source>
        <dbReference type="ARBA" id="ARBA00023224"/>
    </source>
</evidence>
<evidence type="ECO:0000256" key="3">
    <source>
        <dbReference type="ARBA" id="ARBA00022989"/>
    </source>
</evidence>
<keyword evidence="4 8" id="KW-0297">G-protein coupled receptor</keyword>
<feature type="transmembrane region" description="Helical" evidence="9">
    <location>
        <begin position="90"/>
        <end position="111"/>
    </location>
</feature>
<proteinExistence type="inferred from homology"/>
<dbReference type="PRINTS" id="PR00237">
    <property type="entry name" value="GPCRRHODOPSN"/>
</dbReference>
<dbReference type="InterPro" id="IPR000276">
    <property type="entry name" value="GPCR_Rhodpsn"/>
</dbReference>
<feature type="signal peptide" evidence="10">
    <location>
        <begin position="1"/>
        <end position="23"/>
    </location>
</feature>
<dbReference type="InterPro" id="IPR017452">
    <property type="entry name" value="GPCR_Rhodpsn_7TM"/>
</dbReference>
<dbReference type="GO" id="GO:0005886">
    <property type="term" value="C:plasma membrane"/>
    <property type="evidence" value="ECO:0007669"/>
    <property type="project" value="TreeGrafter"/>
</dbReference>
<comment type="similarity">
    <text evidence="8">Belongs to the G-protein coupled receptor 1 family.</text>
</comment>
<dbReference type="PROSITE" id="PS00237">
    <property type="entry name" value="G_PROTEIN_RECEP_F1_1"/>
    <property type="match status" value="1"/>
</dbReference>
<dbReference type="AlphaFoldDB" id="A0A9X0CYM6"/>
<dbReference type="PANTHER" id="PTHR45695:SF9">
    <property type="entry name" value="LEUCOKININ RECEPTOR"/>
    <property type="match status" value="1"/>
</dbReference>
<dbReference type="Pfam" id="PF00001">
    <property type="entry name" value="7tm_1"/>
    <property type="match status" value="1"/>
</dbReference>
<evidence type="ECO:0000256" key="9">
    <source>
        <dbReference type="SAM" id="Phobius"/>
    </source>
</evidence>
<dbReference type="PROSITE" id="PS50262">
    <property type="entry name" value="G_PROTEIN_RECEP_F1_2"/>
    <property type="match status" value="1"/>
</dbReference>
<comment type="subcellular location">
    <subcellularLocation>
        <location evidence="1">Membrane</location>
        <topology evidence="1">Multi-pass membrane protein</topology>
    </subcellularLocation>
</comment>
<evidence type="ECO:0000256" key="8">
    <source>
        <dbReference type="RuleBase" id="RU000688"/>
    </source>
</evidence>
<evidence type="ECO:0000256" key="1">
    <source>
        <dbReference type="ARBA" id="ARBA00004141"/>
    </source>
</evidence>
<keyword evidence="2 8" id="KW-0812">Transmembrane</keyword>
<gene>
    <name evidence="12" type="primary">OPRK1_2</name>
    <name evidence="12" type="ORF">OS493_023561</name>
</gene>
<evidence type="ECO:0000313" key="13">
    <source>
        <dbReference type="Proteomes" id="UP001163046"/>
    </source>
</evidence>
<keyword evidence="3 9" id="KW-1133">Transmembrane helix</keyword>
<dbReference type="SUPFAM" id="SSF81321">
    <property type="entry name" value="Family A G protein-coupled receptor-like"/>
    <property type="match status" value="1"/>
</dbReference>
<organism evidence="12 13">
    <name type="scientific">Desmophyllum pertusum</name>
    <dbReference type="NCBI Taxonomy" id="174260"/>
    <lineage>
        <taxon>Eukaryota</taxon>
        <taxon>Metazoa</taxon>
        <taxon>Cnidaria</taxon>
        <taxon>Anthozoa</taxon>
        <taxon>Hexacorallia</taxon>
        <taxon>Scleractinia</taxon>
        <taxon>Caryophylliina</taxon>
        <taxon>Caryophylliidae</taxon>
        <taxon>Desmophyllum</taxon>
    </lineage>
</organism>
<reference evidence="12" key="1">
    <citation type="submission" date="2023-01" db="EMBL/GenBank/DDBJ databases">
        <title>Genome assembly of the deep-sea coral Lophelia pertusa.</title>
        <authorList>
            <person name="Herrera S."/>
            <person name="Cordes E."/>
        </authorList>
    </citation>
    <scope>NUCLEOTIDE SEQUENCE</scope>
    <source>
        <strain evidence="12">USNM1676648</strain>
        <tissue evidence="12">Polyp</tissue>
    </source>
</reference>
<dbReference type="EMBL" id="MU826367">
    <property type="protein sequence ID" value="KAJ7378314.1"/>
    <property type="molecule type" value="Genomic_DNA"/>
</dbReference>
<feature type="chain" id="PRO_5040824804" evidence="10">
    <location>
        <begin position="24"/>
        <end position="161"/>
    </location>
</feature>
<dbReference type="Gene3D" id="1.20.1070.10">
    <property type="entry name" value="Rhodopsin 7-helix transmembrane proteins"/>
    <property type="match status" value="1"/>
</dbReference>
<keyword evidence="13" id="KW-1185">Reference proteome</keyword>
<evidence type="ECO:0000256" key="4">
    <source>
        <dbReference type="ARBA" id="ARBA00023040"/>
    </source>
</evidence>
<dbReference type="PANTHER" id="PTHR45695">
    <property type="entry name" value="LEUCOKININ RECEPTOR-RELATED"/>
    <property type="match status" value="1"/>
</dbReference>
<feature type="transmembrane region" description="Helical" evidence="9">
    <location>
        <begin position="53"/>
        <end position="78"/>
    </location>
</feature>
<name>A0A9X0CYM6_9CNID</name>
<evidence type="ECO:0000313" key="12">
    <source>
        <dbReference type="EMBL" id="KAJ7378314.1"/>
    </source>
</evidence>
<comment type="caution">
    <text evidence="12">The sequence shown here is derived from an EMBL/GenBank/DDBJ whole genome shotgun (WGS) entry which is preliminary data.</text>
</comment>